<comment type="caution">
    <text evidence="3">The sequence shown here is derived from an EMBL/GenBank/DDBJ whole genome shotgun (WGS) entry which is preliminary data.</text>
</comment>
<accession>A0AAV9CS26</accession>
<feature type="region of interest" description="Disordered" evidence="2">
    <location>
        <begin position="1"/>
        <end position="62"/>
    </location>
</feature>
<proteinExistence type="predicted"/>
<keyword evidence="1" id="KW-0175">Coiled coil</keyword>
<feature type="compositionally biased region" description="Polar residues" evidence="2">
    <location>
        <begin position="39"/>
        <end position="57"/>
    </location>
</feature>
<keyword evidence="4" id="KW-1185">Reference proteome</keyword>
<gene>
    <name evidence="3" type="ORF">QJS10_CPB17g00961</name>
</gene>
<evidence type="ECO:0000256" key="1">
    <source>
        <dbReference type="SAM" id="Coils"/>
    </source>
</evidence>
<evidence type="ECO:0000313" key="4">
    <source>
        <dbReference type="Proteomes" id="UP001180020"/>
    </source>
</evidence>
<dbReference type="Proteomes" id="UP001180020">
    <property type="component" value="Unassembled WGS sequence"/>
</dbReference>
<name>A0AAV9CS26_ACOCL</name>
<evidence type="ECO:0000313" key="3">
    <source>
        <dbReference type="EMBL" id="KAK1291620.1"/>
    </source>
</evidence>
<reference evidence="3" key="2">
    <citation type="submission" date="2023-06" db="EMBL/GenBank/DDBJ databases">
        <authorList>
            <person name="Ma L."/>
            <person name="Liu K.-W."/>
            <person name="Li Z."/>
            <person name="Hsiao Y.-Y."/>
            <person name="Qi Y."/>
            <person name="Fu T."/>
            <person name="Tang G."/>
            <person name="Zhang D."/>
            <person name="Sun W.-H."/>
            <person name="Liu D.-K."/>
            <person name="Li Y."/>
            <person name="Chen G.-Z."/>
            <person name="Liu X.-D."/>
            <person name="Liao X.-Y."/>
            <person name="Jiang Y.-T."/>
            <person name="Yu X."/>
            <person name="Hao Y."/>
            <person name="Huang J."/>
            <person name="Zhao X.-W."/>
            <person name="Ke S."/>
            <person name="Chen Y.-Y."/>
            <person name="Wu W.-L."/>
            <person name="Hsu J.-L."/>
            <person name="Lin Y.-F."/>
            <person name="Huang M.-D."/>
            <person name="Li C.-Y."/>
            <person name="Huang L."/>
            <person name="Wang Z.-W."/>
            <person name="Zhao X."/>
            <person name="Zhong W.-Y."/>
            <person name="Peng D.-H."/>
            <person name="Ahmad S."/>
            <person name="Lan S."/>
            <person name="Zhang J.-S."/>
            <person name="Tsai W.-C."/>
            <person name="Van De Peer Y."/>
            <person name="Liu Z.-J."/>
        </authorList>
    </citation>
    <scope>NUCLEOTIDE SEQUENCE</scope>
    <source>
        <strain evidence="3">CP</strain>
        <tissue evidence="3">Leaves</tissue>
    </source>
</reference>
<dbReference type="EMBL" id="JAUJYO010000017">
    <property type="protein sequence ID" value="KAK1291620.1"/>
    <property type="molecule type" value="Genomic_DNA"/>
</dbReference>
<organism evidence="3 4">
    <name type="scientific">Acorus calamus</name>
    <name type="common">Sweet flag</name>
    <dbReference type="NCBI Taxonomy" id="4465"/>
    <lineage>
        <taxon>Eukaryota</taxon>
        <taxon>Viridiplantae</taxon>
        <taxon>Streptophyta</taxon>
        <taxon>Embryophyta</taxon>
        <taxon>Tracheophyta</taxon>
        <taxon>Spermatophyta</taxon>
        <taxon>Magnoliopsida</taxon>
        <taxon>Liliopsida</taxon>
        <taxon>Acoraceae</taxon>
        <taxon>Acorus</taxon>
    </lineage>
</organism>
<feature type="coiled-coil region" evidence="1">
    <location>
        <begin position="70"/>
        <end position="97"/>
    </location>
</feature>
<sequence>MFSITNAEIQPKSEKSEPPIEIFSPPPKRSRGRLPKNPRPSSATTARKTPSSAQESRPTPPSKMALKAMAMEIRKAAEALSKEADNVRVKITEFEKAAADFGLTRSAAAATAAAGSISGARFSL</sequence>
<reference evidence="3" key="1">
    <citation type="journal article" date="2023" name="Nat. Commun.">
        <title>Diploid and tetraploid genomes of Acorus and the evolution of monocots.</title>
        <authorList>
            <person name="Ma L."/>
            <person name="Liu K.W."/>
            <person name="Li Z."/>
            <person name="Hsiao Y.Y."/>
            <person name="Qi Y."/>
            <person name="Fu T."/>
            <person name="Tang G.D."/>
            <person name="Zhang D."/>
            <person name="Sun W.H."/>
            <person name="Liu D.K."/>
            <person name="Li Y."/>
            <person name="Chen G.Z."/>
            <person name="Liu X.D."/>
            <person name="Liao X.Y."/>
            <person name="Jiang Y.T."/>
            <person name="Yu X."/>
            <person name="Hao Y."/>
            <person name="Huang J."/>
            <person name="Zhao X.W."/>
            <person name="Ke S."/>
            <person name="Chen Y.Y."/>
            <person name="Wu W.L."/>
            <person name="Hsu J.L."/>
            <person name="Lin Y.F."/>
            <person name="Huang M.D."/>
            <person name="Li C.Y."/>
            <person name="Huang L."/>
            <person name="Wang Z.W."/>
            <person name="Zhao X."/>
            <person name="Zhong W.Y."/>
            <person name="Peng D.H."/>
            <person name="Ahmad S."/>
            <person name="Lan S."/>
            <person name="Zhang J.S."/>
            <person name="Tsai W.C."/>
            <person name="Van de Peer Y."/>
            <person name="Liu Z.J."/>
        </authorList>
    </citation>
    <scope>NUCLEOTIDE SEQUENCE</scope>
    <source>
        <strain evidence="3">CP</strain>
    </source>
</reference>
<dbReference type="AlphaFoldDB" id="A0AAV9CS26"/>
<evidence type="ECO:0000256" key="2">
    <source>
        <dbReference type="SAM" id="MobiDB-lite"/>
    </source>
</evidence>
<protein>
    <submittedName>
        <fullName evidence="3">Uncharacterized protein</fullName>
    </submittedName>
</protein>